<accession>A0A2P7QYX7</accession>
<feature type="domain" description="ABM" evidence="1">
    <location>
        <begin position="45"/>
        <end position="111"/>
    </location>
</feature>
<dbReference type="Pfam" id="PF03992">
    <property type="entry name" value="ABM"/>
    <property type="match status" value="1"/>
</dbReference>
<comment type="caution">
    <text evidence="2">The sequence shown here is derived from an EMBL/GenBank/DDBJ whole genome shotgun (WGS) entry which is preliminary data.</text>
</comment>
<dbReference type="EMBL" id="PXYI01000001">
    <property type="protein sequence ID" value="PSJ43172.1"/>
    <property type="molecule type" value="Genomic_DNA"/>
</dbReference>
<dbReference type="Gene3D" id="3.30.70.100">
    <property type="match status" value="1"/>
</dbReference>
<gene>
    <name evidence="2" type="ORF">C7I55_01945</name>
</gene>
<name>A0A2P7QYX7_9SPHN</name>
<proteinExistence type="predicted"/>
<protein>
    <recommendedName>
        <fullName evidence="1">ABM domain-containing protein</fullName>
    </recommendedName>
</protein>
<sequence length="144" mass="15949">MRNATRSPPPGLLQGMTAGFGAQRTPHRCVQLHEGGGKPMIVEYVRYALTTHTPDALIGAYREAAKHLDAAQECIDYELTQCVEDPNSLILRIRWESADAHMRGFRRSAHFPPFLAAIRAYVGEIAEMRHYADTGVGGRSSDRA</sequence>
<evidence type="ECO:0000313" key="3">
    <source>
        <dbReference type="Proteomes" id="UP000241167"/>
    </source>
</evidence>
<organism evidence="2 3">
    <name type="scientific">Allosphingosinicella deserti</name>
    <dbReference type="NCBI Taxonomy" id="2116704"/>
    <lineage>
        <taxon>Bacteria</taxon>
        <taxon>Pseudomonadati</taxon>
        <taxon>Pseudomonadota</taxon>
        <taxon>Alphaproteobacteria</taxon>
        <taxon>Sphingomonadales</taxon>
        <taxon>Sphingomonadaceae</taxon>
        <taxon>Allosphingosinicella</taxon>
    </lineage>
</organism>
<dbReference type="Proteomes" id="UP000241167">
    <property type="component" value="Unassembled WGS sequence"/>
</dbReference>
<dbReference type="InterPro" id="IPR011008">
    <property type="entry name" value="Dimeric_a/b-barrel"/>
</dbReference>
<keyword evidence="3" id="KW-1185">Reference proteome</keyword>
<dbReference type="SUPFAM" id="SSF54909">
    <property type="entry name" value="Dimeric alpha+beta barrel"/>
    <property type="match status" value="1"/>
</dbReference>
<dbReference type="InterPro" id="IPR007138">
    <property type="entry name" value="ABM_dom"/>
</dbReference>
<evidence type="ECO:0000259" key="1">
    <source>
        <dbReference type="Pfam" id="PF03992"/>
    </source>
</evidence>
<evidence type="ECO:0000313" key="2">
    <source>
        <dbReference type="EMBL" id="PSJ43172.1"/>
    </source>
</evidence>
<dbReference type="AlphaFoldDB" id="A0A2P7QYX7"/>
<reference evidence="2 3" key="1">
    <citation type="submission" date="2018-03" db="EMBL/GenBank/DDBJ databases">
        <title>The draft genome of Sphingosinicella sp. GL-C-18.</title>
        <authorList>
            <person name="Liu L."/>
            <person name="Li L."/>
            <person name="Liang L."/>
            <person name="Zhang X."/>
            <person name="Wang T."/>
        </authorList>
    </citation>
    <scope>NUCLEOTIDE SEQUENCE [LARGE SCALE GENOMIC DNA]</scope>
    <source>
        <strain evidence="2 3">GL-C-18</strain>
    </source>
</reference>